<reference evidence="1 2" key="1">
    <citation type="journal article" date="2020" name="Nature">
        <title>Bacterial chemolithoautotrophy via manganese oxidation.</title>
        <authorList>
            <person name="Yu H."/>
            <person name="Leadbetter J.R."/>
        </authorList>
    </citation>
    <scope>NUCLEOTIDE SEQUENCE [LARGE SCALE GENOMIC DNA]</scope>
    <source>
        <strain evidence="1 2">RBP-1</strain>
    </source>
</reference>
<evidence type="ECO:0008006" key="3">
    <source>
        <dbReference type="Google" id="ProtNLM"/>
    </source>
</evidence>
<dbReference type="EMBL" id="VTOX01000011">
    <property type="protein sequence ID" value="NKE68648.1"/>
    <property type="molecule type" value="Genomic_DNA"/>
</dbReference>
<keyword evidence="2" id="KW-1185">Reference proteome</keyword>
<evidence type="ECO:0000313" key="2">
    <source>
        <dbReference type="Proteomes" id="UP000521868"/>
    </source>
</evidence>
<dbReference type="AlphaFoldDB" id="A0A7X6I8P8"/>
<evidence type="ECO:0000313" key="1">
    <source>
        <dbReference type="EMBL" id="NKE68648.1"/>
    </source>
</evidence>
<sequence length="191" mass="21514">MAGRGHEVRPPKGRGEPVLYMDVDGVLHHENCLWHPRRGAYLHAPERYVLFQHAALLEELLAPHPQVRIVLSTSWVRRYGCAGTAKRLTGGLRARVIGATYHSSMSRDGFALLPRGQQVTDDVLRRRPGSWLALDDDPEGWPDWAAPHFLQTDPYEGISPPHLQDELRRRLALLANLLPPSELPPANTPRK</sequence>
<organism evidence="1 2">
    <name type="scientific">Ramlibacter lithotrophicus</name>
    <dbReference type="NCBI Taxonomy" id="2606681"/>
    <lineage>
        <taxon>Bacteria</taxon>
        <taxon>Pseudomonadati</taxon>
        <taxon>Pseudomonadota</taxon>
        <taxon>Betaproteobacteria</taxon>
        <taxon>Burkholderiales</taxon>
        <taxon>Comamonadaceae</taxon>
        <taxon>Ramlibacter</taxon>
    </lineage>
</organism>
<proteinExistence type="predicted"/>
<dbReference type="Pfam" id="PF18143">
    <property type="entry name" value="HAD_SAK_2"/>
    <property type="match status" value="1"/>
</dbReference>
<name>A0A7X6I8P8_9BURK</name>
<protein>
    <recommendedName>
        <fullName evidence="3">FCP1 homology domain-containing protein</fullName>
    </recommendedName>
</protein>
<dbReference type="Proteomes" id="UP000521868">
    <property type="component" value="Unassembled WGS sequence"/>
</dbReference>
<comment type="caution">
    <text evidence="1">The sequence shown here is derived from an EMBL/GenBank/DDBJ whole genome shotgun (WGS) entry which is preliminary data.</text>
</comment>
<accession>A0A7X6I8P8</accession>
<gene>
    <name evidence="1" type="ORF">RAMLITH_22765</name>
</gene>